<evidence type="ECO:0008006" key="5">
    <source>
        <dbReference type="Google" id="ProtNLM"/>
    </source>
</evidence>
<evidence type="ECO:0000313" key="4">
    <source>
        <dbReference type="Proteomes" id="UP000013827"/>
    </source>
</evidence>
<keyword evidence="1" id="KW-1133">Transmembrane helix</keyword>
<dbReference type="RefSeq" id="XP_005786754.1">
    <property type="nucleotide sequence ID" value="XM_005786697.1"/>
</dbReference>
<protein>
    <recommendedName>
        <fullName evidence="5">EamA domain-containing protein</fullName>
    </recommendedName>
</protein>
<dbReference type="Proteomes" id="UP000013827">
    <property type="component" value="Unassembled WGS sequence"/>
</dbReference>
<dbReference type="EnsemblProtists" id="EOD34325">
    <property type="protein sequence ID" value="EOD34325"/>
    <property type="gene ID" value="EMIHUDRAFT_202059"/>
</dbReference>
<accession>A0A0D3KEZ0</accession>
<sequence length="162" mass="16983">MRAFLVLAALATSSALKVADPATKVATKVPAAKLPSSAASALALRGGGVVSGSVWLKSFSAFMGMYAVGFVLAPATVIEQNFDTPYDKYHLFISRLSGIAFLTLIYTFSTMETAAAVPIALTMACLTAVFGPIYAELKLETKPAHKMAFLMAPLIVSGFLAL</sequence>
<dbReference type="PaxDb" id="2903-EOD34325"/>
<keyword evidence="4" id="KW-1185">Reference proteome</keyword>
<dbReference type="GeneID" id="17279596"/>
<name>A0A0D3KEZ0_EMIH1</name>
<feature type="transmembrane region" description="Helical" evidence="1">
    <location>
        <begin position="89"/>
        <end position="109"/>
    </location>
</feature>
<keyword evidence="2" id="KW-0732">Signal</keyword>
<reference evidence="3" key="2">
    <citation type="submission" date="2024-10" db="UniProtKB">
        <authorList>
            <consortium name="EnsemblProtists"/>
        </authorList>
    </citation>
    <scope>IDENTIFICATION</scope>
</reference>
<dbReference type="KEGG" id="ehx:EMIHUDRAFT_202059"/>
<feature type="transmembrane region" description="Helical" evidence="1">
    <location>
        <begin position="115"/>
        <end position="137"/>
    </location>
</feature>
<keyword evidence="1" id="KW-0472">Membrane</keyword>
<evidence type="ECO:0000313" key="3">
    <source>
        <dbReference type="EnsemblProtists" id="EOD34325"/>
    </source>
</evidence>
<dbReference type="HOGENOM" id="CLU_1638539_0_0_1"/>
<dbReference type="AlphaFoldDB" id="A0A0D3KEZ0"/>
<feature type="signal peptide" evidence="2">
    <location>
        <begin position="1"/>
        <end position="15"/>
    </location>
</feature>
<feature type="chain" id="PRO_5044203245" description="EamA domain-containing protein" evidence="2">
    <location>
        <begin position="16"/>
        <end position="162"/>
    </location>
</feature>
<feature type="transmembrane region" description="Helical" evidence="1">
    <location>
        <begin position="54"/>
        <end position="77"/>
    </location>
</feature>
<evidence type="ECO:0000256" key="1">
    <source>
        <dbReference type="SAM" id="Phobius"/>
    </source>
</evidence>
<proteinExistence type="predicted"/>
<evidence type="ECO:0000256" key="2">
    <source>
        <dbReference type="SAM" id="SignalP"/>
    </source>
</evidence>
<reference evidence="4" key="1">
    <citation type="journal article" date="2013" name="Nature">
        <title>Pan genome of the phytoplankton Emiliania underpins its global distribution.</title>
        <authorList>
            <person name="Read B.A."/>
            <person name="Kegel J."/>
            <person name="Klute M.J."/>
            <person name="Kuo A."/>
            <person name="Lefebvre S.C."/>
            <person name="Maumus F."/>
            <person name="Mayer C."/>
            <person name="Miller J."/>
            <person name="Monier A."/>
            <person name="Salamov A."/>
            <person name="Young J."/>
            <person name="Aguilar M."/>
            <person name="Claverie J.M."/>
            <person name="Frickenhaus S."/>
            <person name="Gonzalez K."/>
            <person name="Herman E.K."/>
            <person name="Lin Y.C."/>
            <person name="Napier J."/>
            <person name="Ogata H."/>
            <person name="Sarno A.F."/>
            <person name="Shmutz J."/>
            <person name="Schroeder D."/>
            <person name="de Vargas C."/>
            <person name="Verret F."/>
            <person name="von Dassow P."/>
            <person name="Valentin K."/>
            <person name="Van de Peer Y."/>
            <person name="Wheeler G."/>
            <person name="Dacks J.B."/>
            <person name="Delwiche C.F."/>
            <person name="Dyhrman S.T."/>
            <person name="Glockner G."/>
            <person name="John U."/>
            <person name="Richards T."/>
            <person name="Worden A.Z."/>
            <person name="Zhang X."/>
            <person name="Grigoriev I.V."/>
            <person name="Allen A.E."/>
            <person name="Bidle K."/>
            <person name="Borodovsky M."/>
            <person name="Bowler C."/>
            <person name="Brownlee C."/>
            <person name="Cock J.M."/>
            <person name="Elias M."/>
            <person name="Gladyshev V.N."/>
            <person name="Groth M."/>
            <person name="Guda C."/>
            <person name="Hadaegh A."/>
            <person name="Iglesias-Rodriguez M.D."/>
            <person name="Jenkins J."/>
            <person name="Jones B.M."/>
            <person name="Lawson T."/>
            <person name="Leese F."/>
            <person name="Lindquist E."/>
            <person name="Lobanov A."/>
            <person name="Lomsadze A."/>
            <person name="Malik S.B."/>
            <person name="Marsh M.E."/>
            <person name="Mackinder L."/>
            <person name="Mock T."/>
            <person name="Mueller-Roeber B."/>
            <person name="Pagarete A."/>
            <person name="Parker M."/>
            <person name="Probert I."/>
            <person name="Quesneville H."/>
            <person name="Raines C."/>
            <person name="Rensing S.A."/>
            <person name="Riano-Pachon D.M."/>
            <person name="Richier S."/>
            <person name="Rokitta S."/>
            <person name="Shiraiwa Y."/>
            <person name="Soanes D.M."/>
            <person name="van der Giezen M."/>
            <person name="Wahlund T.M."/>
            <person name="Williams B."/>
            <person name="Wilson W."/>
            <person name="Wolfe G."/>
            <person name="Wurch L.L."/>
        </authorList>
    </citation>
    <scope>NUCLEOTIDE SEQUENCE</scope>
</reference>
<organism evidence="3 4">
    <name type="scientific">Emiliania huxleyi (strain CCMP1516)</name>
    <dbReference type="NCBI Taxonomy" id="280463"/>
    <lineage>
        <taxon>Eukaryota</taxon>
        <taxon>Haptista</taxon>
        <taxon>Haptophyta</taxon>
        <taxon>Prymnesiophyceae</taxon>
        <taxon>Isochrysidales</taxon>
        <taxon>Noelaerhabdaceae</taxon>
        <taxon>Emiliania</taxon>
    </lineage>
</organism>
<keyword evidence="1" id="KW-0812">Transmembrane</keyword>